<dbReference type="OrthoDB" id="328618at2"/>
<dbReference type="RefSeq" id="WP_100711152.1">
    <property type="nucleotide sequence ID" value="NZ_NPDR01000007.1"/>
</dbReference>
<dbReference type="Pfam" id="PF14539">
    <property type="entry name" value="DUF4442"/>
    <property type="match status" value="1"/>
</dbReference>
<dbReference type="InterPro" id="IPR029069">
    <property type="entry name" value="HotDog_dom_sf"/>
</dbReference>
<evidence type="ECO:0000313" key="2">
    <source>
        <dbReference type="Proteomes" id="UP000231926"/>
    </source>
</evidence>
<name>A0A2M9Y988_9LEPT</name>
<reference evidence="1 2" key="1">
    <citation type="submission" date="2017-07" db="EMBL/GenBank/DDBJ databases">
        <title>Leptospira spp. isolated from tropical soils.</title>
        <authorList>
            <person name="Thibeaux R."/>
            <person name="Iraola G."/>
            <person name="Ferres I."/>
            <person name="Bierque E."/>
            <person name="Girault D."/>
            <person name="Soupe-Gilbert M.-E."/>
            <person name="Picardeau M."/>
            <person name="Goarant C."/>
        </authorList>
    </citation>
    <scope>NUCLEOTIDE SEQUENCE [LARGE SCALE GENOMIC DNA]</scope>
    <source>
        <strain evidence="1 2">FH4-C-A2</strain>
    </source>
</reference>
<dbReference type="SUPFAM" id="SSF54637">
    <property type="entry name" value="Thioesterase/thiol ester dehydrase-isomerase"/>
    <property type="match status" value="1"/>
</dbReference>
<proteinExistence type="predicted"/>
<dbReference type="Proteomes" id="UP000231926">
    <property type="component" value="Unassembled WGS sequence"/>
</dbReference>
<comment type="caution">
    <text evidence="1">The sequence shown here is derived from an EMBL/GenBank/DDBJ whole genome shotgun (WGS) entry which is preliminary data.</text>
</comment>
<dbReference type="InterPro" id="IPR027961">
    <property type="entry name" value="DUF4442"/>
</dbReference>
<accession>A0A2M9Y988</accession>
<dbReference type="EMBL" id="NPDR01000007">
    <property type="protein sequence ID" value="PJZ48102.1"/>
    <property type="molecule type" value="Genomic_DNA"/>
</dbReference>
<evidence type="ECO:0000313" key="1">
    <source>
        <dbReference type="EMBL" id="PJZ48102.1"/>
    </source>
</evidence>
<dbReference type="AlphaFoldDB" id="A0A2M9Y988"/>
<organism evidence="1 2">
    <name type="scientific">Leptospira saintgironsiae</name>
    <dbReference type="NCBI Taxonomy" id="2023183"/>
    <lineage>
        <taxon>Bacteria</taxon>
        <taxon>Pseudomonadati</taxon>
        <taxon>Spirochaetota</taxon>
        <taxon>Spirochaetia</taxon>
        <taxon>Leptospirales</taxon>
        <taxon>Leptospiraceae</taxon>
        <taxon>Leptospira</taxon>
    </lineage>
</organism>
<dbReference type="Gene3D" id="3.10.129.10">
    <property type="entry name" value="Hotdog Thioesterase"/>
    <property type="match status" value="1"/>
</dbReference>
<gene>
    <name evidence="1" type="ORF">CH362_15010</name>
</gene>
<protein>
    <submittedName>
        <fullName evidence="1">DUF4442 domain-containing protein</fullName>
    </submittedName>
</protein>
<sequence>MSLLSFAASKVGVFKRILEKWKLFRFNRMIRKNWPVYYRLGPRFEFVSEDLLKLKVRFPFNHKTKGYNGLHFGGAIYAFVDPLYVYSISENLGPEYLVLDTKAEIDFLKASNQDLIIKTEVSSEDIKSIQEECSAKKKTTRIYFLEVLDPSGQKIAIVKKTIYIRKLNPSFPITSRL</sequence>
<keyword evidence="2" id="KW-1185">Reference proteome</keyword>